<reference evidence="5" key="2">
    <citation type="submission" date="2016-10" db="EMBL/GenBank/DDBJ databases">
        <authorList>
            <person name="de Groot N.N."/>
        </authorList>
    </citation>
    <scope>NUCLEOTIDE SEQUENCE [LARGE SCALE GENOMIC DNA]</scope>
    <source>
        <strain evidence="5">DSM 20639</strain>
    </source>
</reference>
<dbReference type="GO" id="GO:0016887">
    <property type="term" value="F:ATP hydrolysis activity"/>
    <property type="evidence" value="ECO:0007669"/>
    <property type="project" value="InterPro"/>
</dbReference>
<dbReference type="Proteomes" id="UP000182744">
    <property type="component" value="Unassembled WGS sequence"/>
</dbReference>
<dbReference type="Gene3D" id="3.40.50.300">
    <property type="entry name" value="P-loop containing nucleotide triphosphate hydrolases"/>
    <property type="match status" value="1"/>
</dbReference>
<gene>
    <name evidence="4" type="ORF">R6G71_03870</name>
    <name evidence="5" type="ORF">SAMN05421878_1251</name>
</gene>
<dbReference type="AlphaFoldDB" id="A0A1G7EVS7"/>
<dbReference type="SMART" id="SM00382">
    <property type="entry name" value="AAA"/>
    <property type="match status" value="1"/>
</dbReference>
<reference evidence="6" key="1">
    <citation type="submission" date="2016-10" db="EMBL/GenBank/DDBJ databases">
        <authorList>
            <person name="Varghese N."/>
        </authorList>
    </citation>
    <scope>NUCLEOTIDE SEQUENCE [LARGE SCALE GENOMIC DNA]</scope>
    <source>
        <strain evidence="6">DSM 20639</strain>
    </source>
</reference>
<dbReference type="Pfam" id="PF00005">
    <property type="entry name" value="ABC_tran"/>
    <property type="match status" value="1"/>
</dbReference>
<dbReference type="PANTHER" id="PTHR24221:SF590">
    <property type="entry name" value="COMPONENT LINKED WITH THE ASSEMBLY OF CYTOCHROME' TRANSPORT TRANSMEMBRANE ATP-BINDING PROTEIN ABC TRANSPORTER CYDD-RELATED"/>
    <property type="match status" value="1"/>
</dbReference>
<evidence type="ECO:0000313" key="6">
    <source>
        <dbReference type="Proteomes" id="UP000182744"/>
    </source>
</evidence>
<dbReference type="PROSITE" id="PS00211">
    <property type="entry name" value="ABC_TRANSPORTER_1"/>
    <property type="match status" value="1"/>
</dbReference>
<accession>A0A1G7EVS7</accession>
<protein>
    <submittedName>
        <fullName evidence="4">ABC transporter ATP-binding protein</fullName>
    </submittedName>
    <submittedName>
        <fullName evidence="5">ATP-binding cassette, subfamily B</fullName>
    </submittedName>
</protein>
<dbReference type="EMBL" id="FNAU01000025">
    <property type="protein sequence ID" value="SDE67697.1"/>
    <property type="molecule type" value="Genomic_DNA"/>
</dbReference>
<dbReference type="InterPro" id="IPR027417">
    <property type="entry name" value="P-loop_NTPase"/>
</dbReference>
<dbReference type="PROSITE" id="PS50893">
    <property type="entry name" value="ABC_TRANSPORTER_2"/>
    <property type="match status" value="1"/>
</dbReference>
<reference evidence="4" key="3">
    <citation type="submission" date="2023-10" db="EMBL/GenBank/DDBJ databases">
        <title>Whole Genome based description of the genera Actinobaculum and Actinotignum reveals a complex phylogenetic relationship within the species included in the genus Actinotignum.</title>
        <authorList>
            <person name="Jensen C.S."/>
            <person name="Dargis R."/>
            <person name="Kemp M."/>
            <person name="Christensen J.J."/>
        </authorList>
    </citation>
    <scope>NUCLEOTIDE SEQUENCE</scope>
    <source>
        <strain evidence="4">Actinobaculum_suis_CCUG19206T</strain>
    </source>
</reference>
<dbReference type="Proteomes" id="UP001273799">
    <property type="component" value="Unassembled WGS sequence"/>
</dbReference>
<keyword evidence="1" id="KW-0547">Nucleotide-binding</keyword>
<dbReference type="InterPro" id="IPR039421">
    <property type="entry name" value="Type_1_exporter"/>
</dbReference>
<dbReference type="InterPro" id="IPR017871">
    <property type="entry name" value="ABC_transporter-like_CS"/>
</dbReference>
<keyword evidence="6" id="KW-1185">Reference proteome</keyword>
<sequence length="326" mass="34919">MSGRNAIARVVGFLRPGENTYSKPRLLAHQEIGSVTVENLVVRYANAARPAVVGASVRARTGQMIALVGPNGAGKSTFIRGLLGLLPVESGRVVIDDRDVTELPFSARRSGISLLTQEFGRYEFTVRENLMLGITGEPATQTPRATATSATTVSATAVSTTTEGGTAESSAAASNAAVTTARVTDEQLWHALEVAKAADFVRALPQGLDSQLGEQWGGTGLSGGQWQRLALARLILRNDPVWILDEPTSSIDAEAEEQIFQELAELTAEHIVIVVSHRAWTLRHADQIYVFDEGKIVEHGTFAQLAGSKSRFRELFNEQGIAGNAS</sequence>
<evidence type="ECO:0000256" key="2">
    <source>
        <dbReference type="ARBA" id="ARBA00022840"/>
    </source>
</evidence>
<evidence type="ECO:0000256" key="1">
    <source>
        <dbReference type="ARBA" id="ARBA00022741"/>
    </source>
</evidence>
<dbReference type="GO" id="GO:0042626">
    <property type="term" value="F:ATPase-coupled transmembrane transporter activity"/>
    <property type="evidence" value="ECO:0007669"/>
    <property type="project" value="TreeGrafter"/>
</dbReference>
<proteinExistence type="predicted"/>
<dbReference type="SUPFAM" id="SSF52540">
    <property type="entry name" value="P-loop containing nucleoside triphosphate hydrolases"/>
    <property type="match status" value="1"/>
</dbReference>
<evidence type="ECO:0000259" key="3">
    <source>
        <dbReference type="PROSITE" id="PS50893"/>
    </source>
</evidence>
<evidence type="ECO:0000313" key="4">
    <source>
        <dbReference type="EMBL" id="MDY5153189.1"/>
    </source>
</evidence>
<dbReference type="EMBL" id="JAWNFU010000002">
    <property type="protein sequence ID" value="MDY5153189.1"/>
    <property type="molecule type" value="Genomic_DNA"/>
</dbReference>
<keyword evidence="2 5" id="KW-0067">ATP-binding</keyword>
<dbReference type="GO" id="GO:0005524">
    <property type="term" value="F:ATP binding"/>
    <property type="evidence" value="ECO:0007669"/>
    <property type="project" value="UniProtKB-KW"/>
</dbReference>
<organism evidence="5 6">
    <name type="scientific">Actinobaculum suis</name>
    <dbReference type="NCBI Taxonomy" id="1657"/>
    <lineage>
        <taxon>Bacteria</taxon>
        <taxon>Bacillati</taxon>
        <taxon>Actinomycetota</taxon>
        <taxon>Actinomycetes</taxon>
        <taxon>Actinomycetales</taxon>
        <taxon>Actinomycetaceae</taxon>
        <taxon>Actinobaculum</taxon>
    </lineage>
</organism>
<dbReference type="RefSeq" id="WP_143021832.1">
    <property type="nucleotide sequence ID" value="NZ_FNAU01000025.1"/>
</dbReference>
<dbReference type="InterPro" id="IPR003439">
    <property type="entry name" value="ABC_transporter-like_ATP-bd"/>
</dbReference>
<name>A0A1G7EVS7_9ACTO</name>
<evidence type="ECO:0000313" key="5">
    <source>
        <dbReference type="EMBL" id="SDE67697.1"/>
    </source>
</evidence>
<feature type="domain" description="ABC transporter" evidence="3">
    <location>
        <begin position="35"/>
        <end position="318"/>
    </location>
</feature>
<dbReference type="PANTHER" id="PTHR24221">
    <property type="entry name" value="ATP-BINDING CASSETTE SUB-FAMILY B"/>
    <property type="match status" value="1"/>
</dbReference>
<dbReference type="InterPro" id="IPR003593">
    <property type="entry name" value="AAA+_ATPase"/>
</dbReference>